<dbReference type="AlphaFoldDB" id="A0AAW1ITF0"/>
<accession>A0AAW1ITF0</accession>
<keyword evidence="2" id="KW-1185">Reference proteome</keyword>
<gene>
    <name evidence="1" type="ORF">QE152_g34871</name>
</gene>
<organism evidence="1 2">
    <name type="scientific">Popillia japonica</name>
    <name type="common">Japanese beetle</name>
    <dbReference type="NCBI Taxonomy" id="7064"/>
    <lineage>
        <taxon>Eukaryota</taxon>
        <taxon>Metazoa</taxon>
        <taxon>Ecdysozoa</taxon>
        <taxon>Arthropoda</taxon>
        <taxon>Hexapoda</taxon>
        <taxon>Insecta</taxon>
        <taxon>Pterygota</taxon>
        <taxon>Neoptera</taxon>
        <taxon>Endopterygota</taxon>
        <taxon>Coleoptera</taxon>
        <taxon>Polyphaga</taxon>
        <taxon>Scarabaeiformia</taxon>
        <taxon>Scarabaeidae</taxon>
        <taxon>Rutelinae</taxon>
        <taxon>Popillia</taxon>
    </lineage>
</organism>
<protein>
    <submittedName>
        <fullName evidence="1">Uncharacterized protein</fullName>
    </submittedName>
</protein>
<dbReference type="Proteomes" id="UP001458880">
    <property type="component" value="Unassembled WGS sequence"/>
</dbReference>
<reference evidence="1 2" key="1">
    <citation type="journal article" date="2024" name="BMC Genomics">
        <title>De novo assembly and annotation of Popillia japonica's genome with initial clues to its potential as an invasive pest.</title>
        <authorList>
            <person name="Cucini C."/>
            <person name="Boschi S."/>
            <person name="Funari R."/>
            <person name="Cardaioli E."/>
            <person name="Iannotti N."/>
            <person name="Marturano G."/>
            <person name="Paoli F."/>
            <person name="Bruttini M."/>
            <person name="Carapelli A."/>
            <person name="Frati F."/>
            <person name="Nardi F."/>
        </authorList>
    </citation>
    <scope>NUCLEOTIDE SEQUENCE [LARGE SCALE GENOMIC DNA]</scope>
    <source>
        <strain evidence="1">DMR45628</strain>
    </source>
</reference>
<dbReference type="EMBL" id="JASPKY010000563">
    <property type="protein sequence ID" value="KAK9692848.1"/>
    <property type="molecule type" value="Genomic_DNA"/>
</dbReference>
<sequence>MTLQHSKTWPVNTVAVVQLRVDQNGRAYSTFMGPEPHRTNLRSPQPLPCDRLTSSSKKLIAMDRNATGSDGDVNRPLPQIFSAMYKPVRTNSVASIFKPFFEHFLNHFIFKRTILG</sequence>
<comment type="caution">
    <text evidence="1">The sequence shown here is derived from an EMBL/GenBank/DDBJ whole genome shotgun (WGS) entry which is preliminary data.</text>
</comment>
<proteinExistence type="predicted"/>
<evidence type="ECO:0000313" key="1">
    <source>
        <dbReference type="EMBL" id="KAK9692848.1"/>
    </source>
</evidence>
<name>A0AAW1ITF0_POPJA</name>
<evidence type="ECO:0000313" key="2">
    <source>
        <dbReference type="Proteomes" id="UP001458880"/>
    </source>
</evidence>